<gene>
    <name evidence="1" type="ORF">SteCoe_10950</name>
</gene>
<dbReference type="EMBL" id="MPUH01000179">
    <property type="protein sequence ID" value="OMJ87355.1"/>
    <property type="molecule type" value="Genomic_DNA"/>
</dbReference>
<name>A0A1R2CEH0_9CILI</name>
<sequence length="160" mass="18317">MLNSGRVRSKVTSPVLFSDFSGWDEDTSQDISILPLMSVKSPHMHKKSEGLKELIRIPQKHKSSNTNNLPVVVSAYENSKFHPKLKDIFDQPLRTSRVKVKFPAINTKSVFSVYLTSAMKRRHFDNKNSLDKKGKASEIIKIRDKGLDIQIIEKFKEANY</sequence>
<proteinExistence type="predicted"/>
<comment type="caution">
    <text evidence="1">The sequence shown here is derived from an EMBL/GenBank/DDBJ whole genome shotgun (WGS) entry which is preliminary data.</text>
</comment>
<evidence type="ECO:0000313" key="2">
    <source>
        <dbReference type="Proteomes" id="UP000187209"/>
    </source>
</evidence>
<protein>
    <submittedName>
        <fullName evidence="1">Uncharacterized protein</fullName>
    </submittedName>
</protein>
<reference evidence="1 2" key="1">
    <citation type="submission" date="2016-11" db="EMBL/GenBank/DDBJ databases">
        <title>The macronuclear genome of Stentor coeruleus: a giant cell with tiny introns.</title>
        <authorList>
            <person name="Slabodnick M."/>
            <person name="Ruby J.G."/>
            <person name="Reiff S.B."/>
            <person name="Swart E.C."/>
            <person name="Gosai S."/>
            <person name="Prabakaran S."/>
            <person name="Witkowska E."/>
            <person name="Larue G.E."/>
            <person name="Fisher S."/>
            <person name="Freeman R.M."/>
            <person name="Gunawardena J."/>
            <person name="Chu W."/>
            <person name="Stover N.A."/>
            <person name="Gregory B.D."/>
            <person name="Nowacki M."/>
            <person name="Derisi J."/>
            <person name="Roy S.W."/>
            <person name="Marshall W.F."/>
            <person name="Sood P."/>
        </authorList>
    </citation>
    <scope>NUCLEOTIDE SEQUENCE [LARGE SCALE GENOMIC DNA]</scope>
    <source>
        <strain evidence="1">WM001</strain>
    </source>
</reference>
<organism evidence="1 2">
    <name type="scientific">Stentor coeruleus</name>
    <dbReference type="NCBI Taxonomy" id="5963"/>
    <lineage>
        <taxon>Eukaryota</taxon>
        <taxon>Sar</taxon>
        <taxon>Alveolata</taxon>
        <taxon>Ciliophora</taxon>
        <taxon>Postciliodesmatophora</taxon>
        <taxon>Heterotrichea</taxon>
        <taxon>Heterotrichida</taxon>
        <taxon>Stentoridae</taxon>
        <taxon>Stentor</taxon>
    </lineage>
</organism>
<dbReference type="AlphaFoldDB" id="A0A1R2CEH0"/>
<dbReference type="Proteomes" id="UP000187209">
    <property type="component" value="Unassembled WGS sequence"/>
</dbReference>
<accession>A0A1R2CEH0</accession>
<keyword evidence="2" id="KW-1185">Reference proteome</keyword>
<evidence type="ECO:0000313" key="1">
    <source>
        <dbReference type="EMBL" id="OMJ87355.1"/>
    </source>
</evidence>